<feature type="compositionally biased region" description="Polar residues" evidence="1">
    <location>
        <begin position="887"/>
        <end position="897"/>
    </location>
</feature>
<feature type="region of interest" description="Disordered" evidence="1">
    <location>
        <begin position="952"/>
        <end position="974"/>
    </location>
</feature>
<feature type="compositionally biased region" description="Polar residues" evidence="1">
    <location>
        <begin position="722"/>
        <end position="736"/>
    </location>
</feature>
<feature type="compositionally biased region" description="Polar residues" evidence="1">
    <location>
        <begin position="596"/>
        <end position="632"/>
    </location>
</feature>
<protein>
    <submittedName>
        <fullName evidence="2">Uncharacterized protein</fullName>
    </submittedName>
</protein>
<feature type="region of interest" description="Disordered" evidence="1">
    <location>
        <begin position="825"/>
        <end position="909"/>
    </location>
</feature>
<organism evidence="2 3">
    <name type="scientific">Acrodontium crateriforme</name>
    <dbReference type="NCBI Taxonomy" id="150365"/>
    <lineage>
        <taxon>Eukaryota</taxon>
        <taxon>Fungi</taxon>
        <taxon>Dikarya</taxon>
        <taxon>Ascomycota</taxon>
        <taxon>Pezizomycotina</taxon>
        <taxon>Dothideomycetes</taxon>
        <taxon>Dothideomycetidae</taxon>
        <taxon>Mycosphaerellales</taxon>
        <taxon>Teratosphaeriaceae</taxon>
        <taxon>Acrodontium</taxon>
    </lineage>
</organism>
<feature type="region of interest" description="Disordered" evidence="1">
    <location>
        <begin position="672"/>
        <end position="754"/>
    </location>
</feature>
<feature type="compositionally biased region" description="Low complexity" evidence="1">
    <location>
        <begin position="15"/>
        <end position="27"/>
    </location>
</feature>
<gene>
    <name evidence="2" type="ORF">R9X50_00459200</name>
</gene>
<feature type="region of interest" description="Disordered" evidence="1">
    <location>
        <begin position="769"/>
        <end position="788"/>
    </location>
</feature>
<reference evidence="2 3" key="1">
    <citation type="submission" date="2023-11" db="EMBL/GenBank/DDBJ databases">
        <title>An acidophilic fungus is an integral part of prey digestion in a carnivorous sundew plant.</title>
        <authorList>
            <person name="Tsai I.J."/>
        </authorList>
    </citation>
    <scope>NUCLEOTIDE SEQUENCE [LARGE SCALE GENOMIC DNA]</scope>
    <source>
        <strain evidence="2">169a</strain>
    </source>
</reference>
<dbReference type="Proteomes" id="UP001303373">
    <property type="component" value="Chromosome 6"/>
</dbReference>
<feature type="compositionally biased region" description="Acidic residues" evidence="1">
    <location>
        <begin position="1120"/>
        <end position="1131"/>
    </location>
</feature>
<feature type="region of interest" description="Disordered" evidence="1">
    <location>
        <begin position="472"/>
        <end position="495"/>
    </location>
</feature>
<feature type="compositionally biased region" description="Low complexity" evidence="1">
    <location>
        <begin position="637"/>
        <end position="646"/>
    </location>
</feature>
<feature type="compositionally biased region" description="Basic and acidic residues" evidence="1">
    <location>
        <begin position="382"/>
        <end position="391"/>
    </location>
</feature>
<feature type="region of interest" description="Disordered" evidence="1">
    <location>
        <begin position="530"/>
        <end position="550"/>
    </location>
</feature>
<feature type="region of interest" description="Disordered" evidence="1">
    <location>
        <begin position="583"/>
        <end position="657"/>
    </location>
</feature>
<feature type="compositionally biased region" description="Low complexity" evidence="1">
    <location>
        <begin position="1202"/>
        <end position="1215"/>
    </location>
</feature>
<feature type="compositionally biased region" description="Basic and acidic residues" evidence="1">
    <location>
        <begin position="1104"/>
        <end position="1116"/>
    </location>
</feature>
<name>A0AAQ3RAX1_9PEZI</name>
<keyword evidence="3" id="KW-1185">Reference proteome</keyword>
<feature type="compositionally biased region" description="Polar residues" evidence="1">
    <location>
        <begin position="323"/>
        <end position="336"/>
    </location>
</feature>
<proteinExistence type="predicted"/>
<accession>A0AAQ3RAX1</accession>
<feature type="region of interest" description="Disordered" evidence="1">
    <location>
        <begin position="1017"/>
        <end position="1164"/>
    </location>
</feature>
<feature type="region of interest" description="Disordered" evidence="1">
    <location>
        <begin position="361"/>
        <end position="412"/>
    </location>
</feature>
<feature type="region of interest" description="Disordered" evidence="1">
    <location>
        <begin position="62"/>
        <end position="81"/>
    </location>
</feature>
<feature type="region of interest" description="Disordered" evidence="1">
    <location>
        <begin position="1181"/>
        <end position="1340"/>
    </location>
</feature>
<feature type="compositionally biased region" description="Polar residues" evidence="1">
    <location>
        <begin position="852"/>
        <end position="875"/>
    </location>
</feature>
<evidence type="ECO:0000256" key="1">
    <source>
        <dbReference type="SAM" id="MobiDB-lite"/>
    </source>
</evidence>
<feature type="region of interest" description="Disordered" evidence="1">
    <location>
        <begin position="1"/>
        <end position="36"/>
    </location>
</feature>
<feature type="region of interest" description="Disordered" evidence="1">
    <location>
        <begin position="307"/>
        <end position="336"/>
    </location>
</feature>
<evidence type="ECO:0000313" key="2">
    <source>
        <dbReference type="EMBL" id="WPH01740.1"/>
    </source>
</evidence>
<feature type="compositionally biased region" description="Polar residues" evidence="1">
    <location>
        <begin position="477"/>
        <end position="492"/>
    </location>
</feature>
<feature type="compositionally biased region" description="Polar residues" evidence="1">
    <location>
        <begin position="1321"/>
        <end position="1337"/>
    </location>
</feature>
<evidence type="ECO:0000313" key="3">
    <source>
        <dbReference type="Proteomes" id="UP001303373"/>
    </source>
</evidence>
<feature type="compositionally biased region" description="Low complexity" evidence="1">
    <location>
        <begin position="310"/>
        <end position="322"/>
    </location>
</feature>
<feature type="compositionally biased region" description="Polar residues" evidence="1">
    <location>
        <begin position="1046"/>
        <end position="1065"/>
    </location>
</feature>
<dbReference type="EMBL" id="CP138585">
    <property type="protein sequence ID" value="WPH01740.1"/>
    <property type="molecule type" value="Genomic_DNA"/>
</dbReference>
<sequence>MTHHRADSNFSDRMSTISTTTSTTTTTNQQWPYSTPATQRINPPPAYIAPFGAIQFVSEHRASGEWPISSDEEESGNGDRDDLRFADGALAPLNAFLDHLLYNILASSRSTDLPLLRLAVAEVLRPRLGRAAIASADEDLRELLAGPDEEEEGSSHKDSADDKKWDLDLIWKRTRLRVMVYMRLGEMEDEDEERYIEEDDLTHSHDIKDRRSTHPAGLVSWSAAIFLTSILEYVAEQMLQVASQASYARSRRQTRALRRAAASSAGQTGTASISPVVVEEHDVEKVALNPGLGRLWRTWRKTMRVSAMPAASRQRSSSQTSTDLTPNGMTGNSPDHSLASNIPLPIGEHARDVDEIEVPGLAKDPDAVDDQNEIPPAPRRRSSFDLPRENRGVINDDVSTAEDGPNPEKNVRLAGYPVLNRKRSTSVPAPGVKTQEQTLHLPGAFPADTLLVPPWPEQKANAEEMMAIRRRPEDAQSKLNQASPAQDGNSTDETGEHKRGIIAGAIAGATAAAAGTAALITGNKHQEAVAEVPSESKMAPSSDVAGSKSPAAIANLTGPREVSDNAAVEANDEPAQIMLSRKVSVSHPPSPPTLVRTGSQSSHNLLEGTTSARSVSQQQNHSDTDASQATEKTPQELAASAALAASTRDEVVAPQTSFSGTARRISVPGMALTGNLNKDQSDRAAKKAQNRQSWNATLGRRFSAEKNAGSNSSSLNGRPLSSIASLPSSRFSTLVQSPAGESPRRSSLGDDAPEVIPHPVAIQRMAKIDGEPDPITPTLTSASIRGPEDFDNFVQGGETMHYSLTPTLAARNTVRDDIAAAQVQASSLPPVELPDDLARSSSYSNGHDKSQLPLSTPTSRNGRSMTTNYSNSASPAVTDDTYRLASRPTTRNSTSVRSGLMARDARVQTESTRDFADFIRSTGPQRAAQPKPILSAASRSATNLHALRNAHINGQRANSLERSKSLGAGDGSVEENVPPVPIISAAHKLQPREPKVTSSSAANAELIDFIRTGPAATAGEHRIPRDVAPFRTTMDSDQLGDWGDRLNQSLDQTAVPKSTAGMSKTSRAERNVRGPPPVAPPPERKVGANGLPGRSASQGQTSDEGGRKRYRNKDPYPIDLTDDEDEEDDDLLSALPNRRRQEVSLMEFLNNTEPPNENAPRPIVSNAGAVAPLLKNLGSREAVSGAGPAPAQEGSKEVIKDASTAGRPAPAPTATGKLSAPIFQKPAGRPSEQSPKPPVTAPASTGATRKKMEPRMPGFAHERHKAAVEQSATTRELADFLKSTAPSNDEASAPAPIITQNRRPTSSKTVAPGSLKRFTKKGSSADSIGSRNSTGESFRNFFGLRRWRSQAVVETTRS</sequence>
<feature type="compositionally biased region" description="Polar residues" evidence="1">
    <location>
        <begin position="1298"/>
        <end position="1309"/>
    </location>
</feature>